<sequence length="93" mass="10458">MDVTVQDNPQRNRFELLVDGEVSGFADYRVRDGIVVVVHSEVDPEFRGQGLGNVLAEQTLDTLKERGEKVVPACPFFAHYVSEHHEYDAILAD</sequence>
<evidence type="ECO:0000313" key="4">
    <source>
        <dbReference type="Proteomes" id="UP000680865"/>
    </source>
</evidence>
<proteinExistence type="predicted"/>
<dbReference type="InterPro" id="IPR045057">
    <property type="entry name" value="Gcn5-rel_NAT"/>
</dbReference>
<dbReference type="RefSeq" id="WP_212995188.1">
    <property type="nucleotide sequence ID" value="NZ_BAAATW010000001.1"/>
</dbReference>
<evidence type="ECO:0000259" key="2">
    <source>
        <dbReference type="PROSITE" id="PS51729"/>
    </source>
</evidence>
<evidence type="ECO:0000313" key="3">
    <source>
        <dbReference type="EMBL" id="GIM66151.1"/>
    </source>
</evidence>
<comment type="caution">
    <text evidence="3">The sequence shown here is derived from an EMBL/GenBank/DDBJ whole genome shotgun (WGS) entry which is preliminary data.</text>
</comment>
<feature type="domain" description="N-acetyltransferase" evidence="2">
    <location>
        <begin position="6"/>
        <end position="92"/>
    </location>
</feature>
<dbReference type="SUPFAM" id="SSF55729">
    <property type="entry name" value="Acyl-CoA N-acyltransferases (Nat)"/>
    <property type="match status" value="1"/>
</dbReference>
<dbReference type="AlphaFoldDB" id="A0A919VHT5"/>
<dbReference type="CDD" id="cd04301">
    <property type="entry name" value="NAT_SF"/>
    <property type="match status" value="1"/>
</dbReference>
<dbReference type="Gene3D" id="3.40.630.30">
    <property type="match status" value="1"/>
</dbReference>
<dbReference type="InterPro" id="IPR016181">
    <property type="entry name" value="Acyl_CoA_acyltransferase"/>
</dbReference>
<keyword evidence="4" id="KW-1185">Reference proteome</keyword>
<organism evidence="3 4">
    <name type="scientific">Winogradskya consettensis</name>
    <dbReference type="NCBI Taxonomy" id="113560"/>
    <lineage>
        <taxon>Bacteria</taxon>
        <taxon>Bacillati</taxon>
        <taxon>Actinomycetota</taxon>
        <taxon>Actinomycetes</taxon>
        <taxon>Micromonosporales</taxon>
        <taxon>Micromonosporaceae</taxon>
        <taxon>Winogradskya</taxon>
    </lineage>
</organism>
<dbReference type="InterPro" id="IPR031165">
    <property type="entry name" value="GNAT_YJDJ"/>
</dbReference>
<dbReference type="Proteomes" id="UP000680865">
    <property type="component" value="Unassembled WGS sequence"/>
</dbReference>
<accession>A0A919VHT5</accession>
<protein>
    <submittedName>
        <fullName evidence="3">N-acetyltransferase</fullName>
    </submittedName>
</protein>
<dbReference type="PROSITE" id="PS51729">
    <property type="entry name" value="GNAT_YJDJ"/>
    <property type="match status" value="1"/>
</dbReference>
<dbReference type="PROSITE" id="PS51186">
    <property type="entry name" value="GNAT"/>
    <property type="match status" value="1"/>
</dbReference>
<feature type="domain" description="N-acetyltransferase" evidence="1">
    <location>
        <begin position="1"/>
        <end position="93"/>
    </location>
</feature>
<dbReference type="PANTHER" id="PTHR31435:SF10">
    <property type="entry name" value="BSR4717 PROTEIN"/>
    <property type="match status" value="1"/>
</dbReference>
<dbReference type="GO" id="GO:0016747">
    <property type="term" value="F:acyltransferase activity, transferring groups other than amino-acyl groups"/>
    <property type="evidence" value="ECO:0007669"/>
    <property type="project" value="InterPro"/>
</dbReference>
<reference evidence="3" key="1">
    <citation type="submission" date="2021-03" db="EMBL/GenBank/DDBJ databases">
        <title>Whole genome shotgun sequence of Actinoplanes consettensis NBRC 14913.</title>
        <authorList>
            <person name="Komaki H."/>
            <person name="Tamura T."/>
        </authorList>
    </citation>
    <scope>NUCLEOTIDE SEQUENCE</scope>
    <source>
        <strain evidence="3">NBRC 14913</strain>
    </source>
</reference>
<dbReference type="EMBL" id="BOQP01000001">
    <property type="protein sequence ID" value="GIM66151.1"/>
    <property type="molecule type" value="Genomic_DNA"/>
</dbReference>
<dbReference type="InterPro" id="IPR000182">
    <property type="entry name" value="GNAT_dom"/>
</dbReference>
<dbReference type="PANTHER" id="PTHR31435">
    <property type="entry name" value="PROTEIN NATD1"/>
    <property type="match status" value="1"/>
</dbReference>
<gene>
    <name evidence="3" type="ORF">Aco04nite_00660</name>
</gene>
<evidence type="ECO:0000259" key="1">
    <source>
        <dbReference type="PROSITE" id="PS51186"/>
    </source>
</evidence>
<dbReference type="Pfam" id="PF14542">
    <property type="entry name" value="Acetyltransf_CG"/>
    <property type="match status" value="1"/>
</dbReference>
<name>A0A919VHT5_9ACTN</name>